<comment type="similarity">
    <text evidence="1 5">Belongs to the eIF-2B alpha/beta/delta subunits family.</text>
</comment>
<name>A0ABM0XHZ2_CAMSA</name>
<dbReference type="SUPFAM" id="SSF100950">
    <property type="entry name" value="NagB/RpiA/CoA transferase-like"/>
    <property type="match status" value="1"/>
</dbReference>
<feature type="region of interest" description="Disordered" evidence="6">
    <location>
        <begin position="138"/>
        <end position="173"/>
    </location>
</feature>
<evidence type="ECO:0000256" key="3">
    <source>
        <dbReference type="ARBA" id="ARBA00022737"/>
    </source>
</evidence>
<dbReference type="PANTHER" id="PTHR47939:SF13">
    <property type="entry name" value="OS03G0201400 PROTEIN"/>
    <property type="match status" value="1"/>
</dbReference>
<dbReference type="InterPro" id="IPR011990">
    <property type="entry name" value="TPR-like_helical_dom_sf"/>
</dbReference>
<sequence>MPDVQSMVAEFVNKLRKRKIEGSQATAKCTVELLRSVISHQRVPHANQAAALIDAVKAVGQQLVAANPVELAVGNVVRRVLHIIREEDLSLTTAAMAGLDLLDASDDDDIDNCKGIGYPAMSAAVVAAAARSTLRPPSLQTLLEGTPESATVPYTSSSGADSESKSKSADKSSLTRKLKHDVIEGVNQLIQEISGCHEQIAEQAIEHIHQKEGSCSPNAVSYSILIHGLCEVGRLEEAFGFKDQMGEKGCHPSTRTYTVLIKALCDRGLIDKAFNLLDEMTARGCKPNAHTYTVLIDGLCRDGKVEEANGVFRNMVIDGIFPSVVTYNALINGYCKDGRVVPAFELFAVMEKRACKPNVRTFNELMEGLCRVGKPYKAVHLMKRMLDNGLSPDIVSYNVLIDGLCREGHMTVAYKLLNLMNSFDLEPDYLTYTAIINALCKHGKADVASAFLCVMLRKGINLDEVTGTTLIDGFCKVGETRNALYILETLVQLRILTTPHSLNVLLDMLSKGCKVKEELAVLGKINKLGLVPSVVSYTTLVDGLIRSGDISGSFRMVELMKLSGCLPNVYPYTIIINGLCQLGRVEEAEKLLSAMQDSGISPNHVTYTVLVKGYVDNGRLDCAIETVRTMVERGYELNDRIYSSLLRGYVLSQKGIHISDESSVSDTALRETDPECINELISVVEKLGGSTSGLCIFLVTRLCKEGRTDESNDLVQTTLKNGVFLEKAVDIIMESYCSKKKHIKCLELITVLLESGYVPSFKSFCQVIQGLKKEGDTERARELVTELLTANGVVEKAEVLAYVECLMEGDETGDCSEVINLVDQLHCRERPTF</sequence>
<gene>
    <name evidence="8" type="primary">LOC104764443</name>
</gene>
<evidence type="ECO:0000256" key="5">
    <source>
        <dbReference type="RuleBase" id="RU003814"/>
    </source>
</evidence>
<feature type="repeat" description="PPR" evidence="4">
    <location>
        <begin position="393"/>
        <end position="427"/>
    </location>
</feature>
<dbReference type="Gene3D" id="1.25.40.10">
    <property type="entry name" value="Tetratricopeptide repeat domain"/>
    <property type="match status" value="6"/>
</dbReference>
<evidence type="ECO:0000256" key="6">
    <source>
        <dbReference type="SAM" id="MobiDB-lite"/>
    </source>
</evidence>
<dbReference type="Pfam" id="PF13812">
    <property type="entry name" value="PPR_3"/>
    <property type="match status" value="1"/>
</dbReference>
<feature type="repeat" description="PPR" evidence="4">
    <location>
        <begin position="533"/>
        <end position="567"/>
    </location>
</feature>
<feature type="repeat" description="PPR" evidence="4">
    <location>
        <begin position="428"/>
        <end position="462"/>
    </location>
</feature>
<dbReference type="Pfam" id="PF13041">
    <property type="entry name" value="PPR_2"/>
    <property type="match status" value="4"/>
</dbReference>
<dbReference type="Pfam" id="PF01535">
    <property type="entry name" value="PPR"/>
    <property type="match status" value="1"/>
</dbReference>
<dbReference type="Pfam" id="PF12854">
    <property type="entry name" value="PPR_1"/>
    <property type="match status" value="1"/>
</dbReference>
<feature type="repeat" description="PPR" evidence="4">
    <location>
        <begin position="253"/>
        <end position="287"/>
    </location>
</feature>
<accession>A0ABM0XHZ2</accession>
<organism evidence="7 8">
    <name type="scientific">Camelina sativa</name>
    <name type="common">False flax</name>
    <name type="synonym">Myagrum sativum</name>
    <dbReference type="NCBI Taxonomy" id="90675"/>
    <lineage>
        <taxon>Eukaryota</taxon>
        <taxon>Viridiplantae</taxon>
        <taxon>Streptophyta</taxon>
        <taxon>Embryophyta</taxon>
        <taxon>Tracheophyta</taxon>
        <taxon>Spermatophyta</taxon>
        <taxon>Magnoliopsida</taxon>
        <taxon>eudicotyledons</taxon>
        <taxon>Gunneridae</taxon>
        <taxon>Pentapetalae</taxon>
        <taxon>rosids</taxon>
        <taxon>malvids</taxon>
        <taxon>Brassicales</taxon>
        <taxon>Brassicaceae</taxon>
        <taxon>Camelineae</taxon>
        <taxon>Camelina</taxon>
    </lineage>
</organism>
<evidence type="ECO:0000256" key="1">
    <source>
        <dbReference type="ARBA" id="ARBA00007251"/>
    </source>
</evidence>
<feature type="compositionally biased region" description="Polar residues" evidence="6">
    <location>
        <begin position="138"/>
        <end position="155"/>
    </location>
</feature>
<dbReference type="NCBIfam" id="TIGR00756">
    <property type="entry name" value="PPR"/>
    <property type="match status" value="10"/>
</dbReference>
<dbReference type="PANTHER" id="PTHR47939">
    <property type="entry name" value="MEMBRANE-ASSOCIATED SALT-INDUCIBLE PROTEIN-LIKE"/>
    <property type="match status" value="1"/>
</dbReference>
<feature type="repeat" description="PPR" evidence="4">
    <location>
        <begin position="358"/>
        <end position="392"/>
    </location>
</feature>
<feature type="repeat" description="PPR" evidence="4">
    <location>
        <begin position="568"/>
        <end position="602"/>
    </location>
</feature>
<dbReference type="RefSeq" id="XP_010486276.1">
    <property type="nucleotide sequence ID" value="XM_010487974.1"/>
</dbReference>
<evidence type="ECO:0000313" key="7">
    <source>
        <dbReference type="Proteomes" id="UP000694864"/>
    </source>
</evidence>
<evidence type="ECO:0000313" key="8">
    <source>
        <dbReference type="RefSeq" id="XP_010486276.1"/>
    </source>
</evidence>
<comment type="similarity">
    <text evidence="2">Belongs to the PPR family. P subfamily.</text>
</comment>
<reference evidence="7" key="1">
    <citation type="journal article" date="2014" name="Nat. Commun.">
        <title>The emerging biofuel crop Camelina sativa retains a highly undifferentiated hexaploid genome structure.</title>
        <authorList>
            <person name="Kagale S."/>
            <person name="Koh C."/>
            <person name="Nixon J."/>
            <person name="Bollina V."/>
            <person name="Clarke W.E."/>
            <person name="Tuteja R."/>
            <person name="Spillane C."/>
            <person name="Robinson S.J."/>
            <person name="Links M.G."/>
            <person name="Clarke C."/>
            <person name="Higgins E.E."/>
            <person name="Huebert T."/>
            <person name="Sharpe A.G."/>
            <person name="Parkin I.A."/>
        </authorList>
    </citation>
    <scope>NUCLEOTIDE SEQUENCE [LARGE SCALE GENOMIC DNA]</scope>
    <source>
        <strain evidence="7">cv. DH55</strain>
    </source>
</reference>
<dbReference type="GeneID" id="104764443"/>
<keyword evidence="7" id="KW-1185">Reference proteome</keyword>
<evidence type="ECO:0000256" key="4">
    <source>
        <dbReference type="PROSITE-ProRule" id="PRU00708"/>
    </source>
</evidence>
<reference evidence="8" key="2">
    <citation type="submission" date="2025-08" db="UniProtKB">
        <authorList>
            <consortium name="RefSeq"/>
        </authorList>
    </citation>
    <scope>IDENTIFICATION</scope>
    <source>
        <tissue evidence="8">Leaf</tissue>
    </source>
</reference>
<dbReference type="InterPro" id="IPR000649">
    <property type="entry name" value="IF-2B-related"/>
</dbReference>
<proteinExistence type="inferred from homology"/>
<feature type="repeat" description="PPR" evidence="4">
    <location>
        <begin position="323"/>
        <end position="357"/>
    </location>
</feature>
<feature type="repeat" description="PPR" evidence="4">
    <location>
        <begin position="288"/>
        <end position="322"/>
    </location>
</feature>
<protein>
    <submittedName>
        <fullName evidence="8">Pentatricopeptide repeat-containing protein At3g07290, mitochondrial-like</fullName>
    </submittedName>
</protein>
<feature type="repeat" description="PPR" evidence="4">
    <location>
        <begin position="218"/>
        <end position="252"/>
    </location>
</feature>
<dbReference type="Pfam" id="PF01008">
    <property type="entry name" value="IF-2B"/>
    <property type="match status" value="1"/>
</dbReference>
<evidence type="ECO:0000256" key="2">
    <source>
        <dbReference type="ARBA" id="ARBA00007626"/>
    </source>
</evidence>
<dbReference type="PROSITE" id="PS51375">
    <property type="entry name" value="PPR"/>
    <property type="match status" value="10"/>
</dbReference>
<keyword evidence="3" id="KW-0677">Repeat</keyword>
<dbReference type="InterPro" id="IPR050667">
    <property type="entry name" value="PPR-containing_protein"/>
</dbReference>
<feature type="repeat" description="PPR" evidence="4">
    <location>
        <begin position="603"/>
        <end position="637"/>
    </location>
</feature>
<dbReference type="Proteomes" id="UP000694864">
    <property type="component" value="Chromosome 19"/>
</dbReference>
<dbReference type="InterPro" id="IPR002885">
    <property type="entry name" value="PPR_rpt"/>
</dbReference>
<dbReference type="InterPro" id="IPR037171">
    <property type="entry name" value="NagB/RpiA_transferase-like"/>
</dbReference>